<evidence type="ECO:0000313" key="2">
    <source>
        <dbReference type="EMBL" id="KAG8186771.1"/>
    </source>
</evidence>
<reference evidence="2 3" key="1">
    <citation type="journal article" date="2022" name="Nat. Ecol. Evol.">
        <title>A masculinizing supergene underlies an exaggerated male reproductive morph in a spider.</title>
        <authorList>
            <person name="Hendrickx F."/>
            <person name="De Corte Z."/>
            <person name="Sonet G."/>
            <person name="Van Belleghem S.M."/>
            <person name="Kostlbacher S."/>
            <person name="Vangestel C."/>
        </authorList>
    </citation>
    <scope>NUCLEOTIDE SEQUENCE [LARGE SCALE GENOMIC DNA]</scope>
    <source>
        <strain evidence="2">W744_W776</strain>
    </source>
</reference>
<sequence>MARDGDAGEQGGMEEERVMDGAGDVVICRSVTPGDQVAVRKLFRINLPLPVTPWTSFLSPLLIIFLLRFFWREREKIYRRCT</sequence>
<gene>
    <name evidence="2" type="ORF">JTE90_010665</name>
</gene>
<proteinExistence type="predicted"/>
<keyword evidence="1" id="KW-0812">Transmembrane</keyword>
<organism evidence="2 3">
    <name type="scientific">Oedothorax gibbosus</name>
    <dbReference type="NCBI Taxonomy" id="931172"/>
    <lineage>
        <taxon>Eukaryota</taxon>
        <taxon>Metazoa</taxon>
        <taxon>Ecdysozoa</taxon>
        <taxon>Arthropoda</taxon>
        <taxon>Chelicerata</taxon>
        <taxon>Arachnida</taxon>
        <taxon>Araneae</taxon>
        <taxon>Araneomorphae</taxon>
        <taxon>Entelegynae</taxon>
        <taxon>Araneoidea</taxon>
        <taxon>Linyphiidae</taxon>
        <taxon>Erigoninae</taxon>
        <taxon>Oedothorax</taxon>
    </lineage>
</organism>
<keyword evidence="1" id="KW-0472">Membrane</keyword>
<dbReference type="AlphaFoldDB" id="A0AAV6UR39"/>
<dbReference type="EMBL" id="JAFNEN010000289">
    <property type="protein sequence ID" value="KAG8186771.1"/>
    <property type="molecule type" value="Genomic_DNA"/>
</dbReference>
<evidence type="ECO:0000256" key="1">
    <source>
        <dbReference type="SAM" id="Phobius"/>
    </source>
</evidence>
<feature type="transmembrane region" description="Helical" evidence="1">
    <location>
        <begin position="51"/>
        <end position="71"/>
    </location>
</feature>
<dbReference type="Proteomes" id="UP000827092">
    <property type="component" value="Unassembled WGS sequence"/>
</dbReference>
<evidence type="ECO:0000313" key="3">
    <source>
        <dbReference type="Proteomes" id="UP000827092"/>
    </source>
</evidence>
<keyword evidence="1" id="KW-1133">Transmembrane helix</keyword>
<accession>A0AAV6UR39</accession>
<protein>
    <submittedName>
        <fullName evidence="2">Uncharacterized protein</fullName>
    </submittedName>
</protein>
<keyword evidence="3" id="KW-1185">Reference proteome</keyword>
<name>A0AAV6UR39_9ARAC</name>
<comment type="caution">
    <text evidence="2">The sequence shown here is derived from an EMBL/GenBank/DDBJ whole genome shotgun (WGS) entry which is preliminary data.</text>
</comment>